<dbReference type="GeneTree" id="ENSGT01050000244936"/>
<keyword evidence="3" id="KW-1280">Immunoglobulin</keyword>
<reference evidence="6 7" key="1">
    <citation type="journal article" date="2011" name="Nature">
        <title>A high-resolution map of human evolutionary constraint using 29 mammals.</title>
        <authorList>
            <person name="Lindblad-Toh K."/>
            <person name="Garber M."/>
            <person name="Zuk O."/>
            <person name="Lin M.F."/>
            <person name="Parker B.J."/>
            <person name="Washietl S."/>
            <person name="Kheradpour P."/>
            <person name="Ernst J."/>
            <person name="Jordan G."/>
            <person name="Mauceli E."/>
            <person name="Ward L.D."/>
            <person name="Lowe C.B."/>
            <person name="Holloway A.K."/>
            <person name="Clamp M."/>
            <person name="Gnerre S."/>
            <person name="Alfoldi J."/>
            <person name="Beal K."/>
            <person name="Chang J."/>
            <person name="Clawson H."/>
            <person name="Cuff J."/>
            <person name="Di Palma F."/>
            <person name="Fitzgerald S."/>
            <person name="Flicek P."/>
            <person name="Guttman M."/>
            <person name="Hubisz M.J."/>
            <person name="Jaffe D.B."/>
            <person name="Jungreis I."/>
            <person name="Kent W.J."/>
            <person name="Kostka D."/>
            <person name="Lara M."/>
            <person name="Martins A.L."/>
            <person name="Massingham T."/>
            <person name="Moltke I."/>
            <person name="Raney B.J."/>
            <person name="Rasmussen M.D."/>
            <person name="Robinson J."/>
            <person name="Stark A."/>
            <person name="Vilella A.J."/>
            <person name="Wen J."/>
            <person name="Xie X."/>
            <person name="Zody M.C."/>
            <person name="Baldwin J."/>
            <person name="Bloom T."/>
            <person name="Chin C.W."/>
            <person name="Heiman D."/>
            <person name="Nicol R."/>
            <person name="Nusbaum C."/>
            <person name="Young S."/>
            <person name="Wilkinson J."/>
            <person name="Worley K.C."/>
            <person name="Kovar C.L."/>
            <person name="Muzny D.M."/>
            <person name="Gibbs R.A."/>
            <person name="Cree A."/>
            <person name="Dihn H.H."/>
            <person name="Fowler G."/>
            <person name="Jhangiani S."/>
            <person name="Joshi V."/>
            <person name="Lee S."/>
            <person name="Lewis L.R."/>
            <person name="Nazareth L.V."/>
            <person name="Okwuonu G."/>
            <person name="Santibanez J."/>
            <person name="Warren W.C."/>
            <person name="Mardis E.R."/>
            <person name="Weinstock G.M."/>
            <person name="Wilson R.K."/>
            <person name="Delehaunty K."/>
            <person name="Dooling D."/>
            <person name="Fronik C."/>
            <person name="Fulton L."/>
            <person name="Fulton B."/>
            <person name="Graves T."/>
            <person name="Minx P."/>
            <person name="Sodergren E."/>
            <person name="Birney E."/>
            <person name="Margulies E.H."/>
            <person name="Herrero J."/>
            <person name="Green E.D."/>
            <person name="Haussler D."/>
            <person name="Siepel A."/>
            <person name="Goldman N."/>
            <person name="Pollard K.S."/>
            <person name="Pedersen J.S."/>
            <person name="Lander E.S."/>
            <person name="Kellis M."/>
        </authorList>
    </citation>
    <scope>NUCLEOTIDE SEQUENCE [LARGE SCALE GENOMIC DNA]</scope>
    <source>
        <strain evidence="7">Thorbecke</strain>
    </source>
</reference>
<organism evidence="6 7">
    <name type="scientific">Oryctolagus cuniculus</name>
    <name type="common">Rabbit</name>
    <dbReference type="NCBI Taxonomy" id="9986"/>
    <lineage>
        <taxon>Eukaryota</taxon>
        <taxon>Metazoa</taxon>
        <taxon>Chordata</taxon>
        <taxon>Craniata</taxon>
        <taxon>Vertebrata</taxon>
        <taxon>Euteleostomi</taxon>
        <taxon>Mammalia</taxon>
        <taxon>Eutheria</taxon>
        <taxon>Euarchontoglires</taxon>
        <taxon>Glires</taxon>
        <taxon>Lagomorpha</taxon>
        <taxon>Leporidae</taxon>
        <taxon>Oryctolagus</taxon>
    </lineage>
</organism>
<dbReference type="HOGENOM" id="CLU_077975_5_1_1"/>
<sequence length="163" mass="17754">KKMNEMLFCPLSQNNFQLEESGGGLVNPGGSLTLTSSGFSLSSYGVSWVRQAPGKGLEWIRYISISGSAYYASWVNGPFTISKTSSPVDLKMTSLTASNTATYFCARNTVRGPHTEPKHQTPARARGSTRGRTRRTERIFWSCTGAEGDEVLVSCQELGFALL</sequence>
<dbReference type="GO" id="GO:0002250">
    <property type="term" value="P:adaptive immune response"/>
    <property type="evidence" value="ECO:0007669"/>
    <property type="project" value="UniProtKB-KW"/>
</dbReference>
<dbReference type="Gene3D" id="2.60.40.10">
    <property type="entry name" value="Immunoglobulins"/>
    <property type="match status" value="1"/>
</dbReference>
<dbReference type="SUPFAM" id="SSF48726">
    <property type="entry name" value="Immunoglobulin"/>
    <property type="match status" value="1"/>
</dbReference>
<dbReference type="PANTHER" id="PTHR23266">
    <property type="entry name" value="IMMUNOGLOBULIN HEAVY CHAIN"/>
    <property type="match status" value="1"/>
</dbReference>
<keyword evidence="1" id="KW-0391">Immunity</keyword>
<feature type="domain" description="Immunoglobulin V-set" evidence="5">
    <location>
        <begin position="31"/>
        <end position="107"/>
    </location>
</feature>
<keyword evidence="7" id="KW-1185">Reference proteome</keyword>
<dbReference type="GO" id="GO:0005576">
    <property type="term" value="C:extracellular region"/>
    <property type="evidence" value="ECO:0007669"/>
    <property type="project" value="UniProtKB-ARBA"/>
</dbReference>
<dbReference type="InterPro" id="IPR013783">
    <property type="entry name" value="Ig-like_fold"/>
</dbReference>
<dbReference type="InterPro" id="IPR036179">
    <property type="entry name" value="Ig-like_dom_sf"/>
</dbReference>
<dbReference type="SMART" id="SM00406">
    <property type="entry name" value="IGv"/>
    <property type="match status" value="1"/>
</dbReference>
<dbReference type="GO" id="GO:0019814">
    <property type="term" value="C:immunoglobulin complex"/>
    <property type="evidence" value="ECO:0007669"/>
    <property type="project" value="UniProtKB-KW"/>
</dbReference>
<dbReference type="SMR" id="G1TXZ7"/>
<dbReference type="Pfam" id="PF07686">
    <property type="entry name" value="V-set"/>
    <property type="match status" value="1"/>
</dbReference>
<name>G1TXZ7_RABIT</name>
<reference evidence="6" key="3">
    <citation type="submission" date="2025-09" db="UniProtKB">
        <authorList>
            <consortium name="Ensembl"/>
        </authorList>
    </citation>
    <scope>IDENTIFICATION</scope>
    <source>
        <strain evidence="6">Thorbecke</strain>
    </source>
</reference>
<dbReference type="Bgee" id="ENSOCUG00000025371">
    <property type="expression patterns" value="Expressed in blood and 3 other cell types or tissues"/>
</dbReference>
<dbReference type="InterPro" id="IPR013106">
    <property type="entry name" value="Ig_V-set"/>
</dbReference>
<proteinExistence type="predicted"/>
<evidence type="ECO:0000259" key="5">
    <source>
        <dbReference type="SMART" id="SM00406"/>
    </source>
</evidence>
<dbReference type="Ensembl" id="ENSOCUT00000026404.2">
    <property type="protein sequence ID" value="ENSOCUP00000021956.2"/>
    <property type="gene ID" value="ENSOCUG00000025371.2"/>
</dbReference>
<evidence type="ECO:0000313" key="7">
    <source>
        <dbReference type="Proteomes" id="UP000001811"/>
    </source>
</evidence>
<keyword evidence="2" id="KW-1064">Adaptive immunity</keyword>
<dbReference type="AlphaFoldDB" id="G1TXZ7"/>
<dbReference type="STRING" id="9986.ENSOCUP00000021956"/>
<dbReference type="Proteomes" id="UP000001811">
    <property type="component" value="Unplaced"/>
</dbReference>
<feature type="region of interest" description="Disordered" evidence="4">
    <location>
        <begin position="111"/>
        <end position="133"/>
    </location>
</feature>
<dbReference type="InterPro" id="IPR050199">
    <property type="entry name" value="IgHV"/>
</dbReference>
<evidence type="ECO:0000256" key="1">
    <source>
        <dbReference type="ARBA" id="ARBA00022859"/>
    </source>
</evidence>
<evidence type="ECO:0000313" key="6">
    <source>
        <dbReference type="Ensembl" id="ENSOCUP00000021956.2"/>
    </source>
</evidence>
<evidence type="ECO:0000256" key="3">
    <source>
        <dbReference type="ARBA" id="ARBA00043265"/>
    </source>
</evidence>
<evidence type="ECO:0000256" key="2">
    <source>
        <dbReference type="ARBA" id="ARBA00023130"/>
    </source>
</evidence>
<reference evidence="6" key="2">
    <citation type="submission" date="2025-08" db="UniProtKB">
        <authorList>
            <consortium name="Ensembl"/>
        </authorList>
    </citation>
    <scope>IDENTIFICATION</scope>
    <source>
        <strain evidence="6">Thorbecke</strain>
    </source>
</reference>
<protein>
    <recommendedName>
        <fullName evidence="5">Immunoglobulin V-set domain-containing protein</fullName>
    </recommendedName>
</protein>
<evidence type="ECO:0000256" key="4">
    <source>
        <dbReference type="SAM" id="MobiDB-lite"/>
    </source>
</evidence>
<dbReference type="InParanoid" id="G1TXZ7"/>
<accession>G1TXZ7</accession>